<keyword evidence="4" id="KW-0539">Nucleus</keyword>
<evidence type="ECO:0000256" key="2">
    <source>
        <dbReference type="ARBA" id="ARBA00011022"/>
    </source>
</evidence>
<dbReference type="GO" id="GO:0000462">
    <property type="term" value="P:maturation of SSU-rRNA from tricistronic rRNA transcript (SSU-rRNA, 5.8S rRNA, LSU-rRNA)"/>
    <property type="evidence" value="ECO:0007669"/>
    <property type="project" value="InterPro"/>
</dbReference>
<name>A0A2T9YVP5_9FUNG</name>
<evidence type="ECO:0000256" key="1">
    <source>
        <dbReference type="ARBA" id="ARBA00004604"/>
    </source>
</evidence>
<dbReference type="Pfam" id="PF15341">
    <property type="entry name" value="SLX9"/>
    <property type="match status" value="1"/>
</dbReference>
<gene>
    <name evidence="6" type="ORF">BB561_001210</name>
</gene>
<comment type="subcellular location">
    <subcellularLocation>
        <location evidence="1">Nucleus</location>
        <location evidence="1">Nucleolus</location>
    </subcellularLocation>
</comment>
<feature type="compositionally biased region" description="Basic residues" evidence="5">
    <location>
        <begin position="1"/>
        <end position="11"/>
    </location>
</feature>
<evidence type="ECO:0000256" key="3">
    <source>
        <dbReference type="ARBA" id="ARBA00021321"/>
    </source>
</evidence>
<accession>A0A2T9YVP5</accession>
<feature type="region of interest" description="Disordered" evidence="5">
    <location>
        <begin position="59"/>
        <end position="78"/>
    </location>
</feature>
<evidence type="ECO:0000313" key="6">
    <source>
        <dbReference type="EMBL" id="PVU96408.1"/>
    </source>
</evidence>
<dbReference type="OrthoDB" id="18703at2759"/>
<keyword evidence="7" id="KW-1185">Reference proteome</keyword>
<dbReference type="AlphaFoldDB" id="A0A2T9YVP5"/>
<dbReference type="GO" id="GO:0030686">
    <property type="term" value="C:90S preribosome"/>
    <property type="evidence" value="ECO:0007669"/>
    <property type="project" value="InterPro"/>
</dbReference>
<evidence type="ECO:0000256" key="4">
    <source>
        <dbReference type="ARBA" id="ARBA00023242"/>
    </source>
</evidence>
<reference evidence="6 7" key="1">
    <citation type="journal article" date="2018" name="MBio">
        <title>Comparative Genomics Reveals the Core Gene Toolbox for the Fungus-Insect Symbiosis.</title>
        <authorList>
            <person name="Wang Y."/>
            <person name="Stata M."/>
            <person name="Wang W."/>
            <person name="Stajich J.E."/>
            <person name="White M.M."/>
            <person name="Moncalvo J.M."/>
        </authorList>
    </citation>
    <scope>NUCLEOTIDE SEQUENCE [LARGE SCALE GENOMIC DNA]</scope>
    <source>
        <strain evidence="6 7">SWE-8-4</strain>
    </source>
</reference>
<evidence type="ECO:0000313" key="7">
    <source>
        <dbReference type="Proteomes" id="UP000245383"/>
    </source>
</evidence>
<comment type="similarity">
    <text evidence="2">Belongs to the SLX9 family.</text>
</comment>
<organism evidence="6 7">
    <name type="scientific">Smittium simulii</name>
    <dbReference type="NCBI Taxonomy" id="133385"/>
    <lineage>
        <taxon>Eukaryota</taxon>
        <taxon>Fungi</taxon>
        <taxon>Fungi incertae sedis</taxon>
        <taxon>Zoopagomycota</taxon>
        <taxon>Kickxellomycotina</taxon>
        <taxon>Harpellomycetes</taxon>
        <taxon>Harpellales</taxon>
        <taxon>Legeriomycetaceae</taxon>
        <taxon>Smittium</taxon>
    </lineage>
</organism>
<feature type="region of interest" description="Disordered" evidence="5">
    <location>
        <begin position="1"/>
        <end position="23"/>
    </location>
</feature>
<protein>
    <recommendedName>
        <fullName evidence="3">Ribosome biogenesis protein SLX9</fullName>
    </recommendedName>
</protein>
<dbReference type="GO" id="GO:0030688">
    <property type="term" value="C:preribosome, small subunit precursor"/>
    <property type="evidence" value="ECO:0007669"/>
    <property type="project" value="InterPro"/>
</dbReference>
<dbReference type="InterPro" id="IPR028160">
    <property type="entry name" value="Slx9-like"/>
</dbReference>
<evidence type="ECO:0000256" key="5">
    <source>
        <dbReference type="SAM" id="MobiDB-lite"/>
    </source>
</evidence>
<dbReference type="GO" id="GO:0005730">
    <property type="term" value="C:nucleolus"/>
    <property type="evidence" value="ECO:0007669"/>
    <property type="project" value="UniProtKB-SubCell"/>
</dbReference>
<comment type="caution">
    <text evidence="6">The sequence shown here is derived from an EMBL/GenBank/DDBJ whole genome shotgun (WGS) entry which is preliminary data.</text>
</comment>
<feature type="region of interest" description="Disordered" evidence="5">
    <location>
        <begin position="94"/>
        <end position="126"/>
    </location>
</feature>
<sequence>MPKVTKQRAKLHPSVPSLTPQEHVKSTREINLLLNYGIRKNLYNTEKASADLNSNAKILGNDKEKQSKKGTSKPKLGRWQNAAKIISEIKAKENRSTSSDIVSAPVMLDTNKTSGNKGDKKTQDGDTFVYDKSGRLGGLDNSEFLFQKLKSKKDKSHEKKTKWKTRNDLDSVLENLKDQPVKPNLKNRKKKGTKANYSAFDKPEKSIYKKTGNPAKNKRAVNKAALDEMTRFTQILSNSTYKSNPLKTIKQHLTNTI</sequence>
<dbReference type="Proteomes" id="UP000245383">
    <property type="component" value="Unassembled WGS sequence"/>
</dbReference>
<dbReference type="STRING" id="133385.A0A2T9YVP5"/>
<dbReference type="EMBL" id="MBFR01000033">
    <property type="protein sequence ID" value="PVU96408.1"/>
    <property type="molecule type" value="Genomic_DNA"/>
</dbReference>
<proteinExistence type="inferred from homology"/>